<proteinExistence type="predicted"/>
<sequence length="296" mass="33190">MLHMILVEHLIKRNGLLLRVAEGLTNVRLELSNFLCALETSTINQRSSIMLVEPKLFLKPLTLSCTISKLKNSDNPKILYVRYIEDPEEGFWMKTRFTRYWAALRRRSTTGSSAYGSSRSTKPIMFFDLKERRNKKKVRVMLPMSPTLSSSSLWGGCSFRGQTLSVPIDVGLTPHNETNYFIRFEENPFASSIITKTAQGKREVSSDNPLTCRHRLLKVTEQPSGFSVLVSGVQFSLVLSETGGREVRVTSSIKEKQPPVHPTEIRTSISPSSAVELNTTSALANYAAEAALNYVI</sequence>
<dbReference type="EMBL" id="OA564550">
    <property type="protein sequence ID" value="CAD7194702.1"/>
    <property type="molecule type" value="Genomic_DNA"/>
</dbReference>
<organism evidence="1">
    <name type="scientific">Timema douglasi</name>
    <name type="common">Walking stick</name>
    <dbReference type="NCBI Taxonomy" id="61478"/>
    <lineage>
        <taxon>Eukaryota</taxon>
        <taxon>Metazoa</taxon>
        <taxon>Ecdysozoa</taxon>
        <taxon>Arthropoda</taxon>
        <taxon>Hexapoda</taxon>
        <taxon>Insecta</taxon>
        <taxon>Pterygota</taxon>
        <taxon>Neoptera</taxon>
        <taxon>Polyneoptera</taxon>
        <taxon>Phasmatodea</taxon>
        <taxon>Timematodea</taxon>
        <taxon>Timematoidea</taxon>
        <taxon>Timematidae</taxon>
        <taxon>Timema</taxon>
    </lineage>
</organism>
<name>A0A7R8VAF6_TIMDO</name>
<accession>A0A7R8VAF6</accession>
<reference evidence="1" key="1">
    <citation type="submission" date="2020-11" db="EMBL/GenBank/DDBJ databases">
        <authorList>
            <person name="Tran Van P."/>
        </authorList>
    </citation>
    <scope>NUCLEOTIDE SEQUENCE</scope>
</reference>
<dbReference type="AlphaFoldDB" id="A0A7R8VAF6"/>
<protein>
    <submittedName>
        <fullName evidence="1">Uncharacterized protein</fullName>
    </submittedName>
</protein>
<evidence type="ECO:0000313" key="1">
    <source>
        <dbReference type="EMBL" id="CAD7194702.1"/>
    </source>
</evidence>
<gene>
    <name evidence="1" type="ORF">TDIB3V08_LOCUS1118</name>
</gene>